<dbReference type="InterPro" id="IPR049500">
    <property type="entry name" value="Peptidase_M50B-like"/>
</dbReference>
<feature type="transmembrane region" description="Helical" evidence="1">
    <location>
        <begin position="190"/>
        <end position="213"/>
    </location>
</feature>
<keyword evidence="1" id="KW-0812">Transmembrane</keyword>
<accession>A0ABS7SG67</accession>
<dbReference type="EMBL" id="JAGSHT010000021">
    <property type="protein sequence ID" value="MBZ2198774.1"/>
    <property type="molecule type" value="Genomic_DNA"/>
</dbReference>
<feature type="transmembrane region" description="Helical" evidence="1">
    <location>
        <begin position="49"/>
        <end position="67"/>
    </location>
</feature>
<feature type="transmembrane region" description="Helical" evidence="1">
    <location>
        <begin position="234"/>
        <end position="258"/>
    </location>
</feature>
<comment type="caution">
    <text evidence="2">The sequence shown here is derived from an EMBL/GenBank/DDBJ whole genome shotgun (WGS) entry which is preliminary data.</text>
</comment>
<reference evidence="2 3" key="1">
    <citation type="submission" date="2021-04" db="EMBL/GenBank/DDBJ databases">
        <title>Ruania sp. nov., isolated from sandy soil of mangrove forest.</title>
        <authorList>
            <person name="Ge X."/>
            <person name="Huang R."/>
            <person name="Liu W."/>
        </authorList>
    </citation>
    <scope>NUCLEOTIDE SEQUENCE [LARGE SCALE GENOMIC DNA]</scope>
    <source>
        <strain evidence="2 3">N2-46</strain>
    </source>
</reference>
<feature type="transmembrane region" description="Helical" evidence="1">
    <location>
        <begin position="143"/>
        <end position="160"/>
    </location>
</feature>
<evidence type="ECO:0000313" key="3">
    <source>
        <dbReference type="Proteomes" id="UP000826651"/>
    </source>
</evidence>
<keyword evidence="1" id="KW-1133">Transmembrane helix</keyword>
<evidence type="ECO:0000256" key="1">
    <source>
        <dbReference type="SAM" id="Phobius"/>
    </source>
</evidence>
<proteinExistence type="predicted"/>
<feature type="transmembrane region" description="Helical" evidence="1">
    <location>
        <begin position="165"/>
        <end position="184"/>
    </location>
</feature>
<name>A0ABS7SG67_9MICO</name>
<keyword evidence="1" id="KW-0472">Membrane</keyword>
<keyword evidence="3" id="KW-1185">Reference proteome</keyword>
<dbReference type="Proteomes" id="UP000826651">
    <property type="component" value="Unassembled WGS sequence"/>
</dbReference>
<organism evidence="2 3">
    <name type="scientific">Occultella gossypii</name>
    <dbReference type="NCBI Taxonomy" id="2800820"/>
    <lineage>
        <taxon>Bacteria</taxon>
        <taxon>Bacillati</taxon>
        <taxon>Actinomycetota</taxon>
        <taxon>Actinomycetes</taxon>
        <taxon>Micrococcales</taxon>
        <taxon>Ruaniaceae</taxon>
        <taxon>Occultella</taxon>
    </lineage>
</organism>
<sequence>MCAPGRSVARRSSARPSAITRTLAPVDLWDELTQRVLPSAAVVALDVRSLYIVLGVALAVVVIRPAWNVARLGVTLVHELGHALVGIAVGRQFTGFVLRADMSGHAVTRGPSRGFGRAASTWAGYPAPAIIGTLLVWAAARGWAAPVLTAVLLVLIVSLIRVRSLLTAVVMVAVIAGTGALWWWRADALQQQVLIGAGLVLVVGAWRHVGAVLRERGGSSDPAVLASLTRVPKAIWNFTFLLVCAAATWVCALEVLALRG</sequence>
<gene>
    <name evidence="2" type="ORF">KCQ71_21685</name>
</gene>
<evidence type="ECO:0000313" key="2">
    <source>
        <dbReference type="EMBL" id="MBZ2198774.1"/>
    </source>
</evidence>
<protein>
    <submittedName>
        <fullName evidence="2">M50 family metallopeptidase</fullName>
    </submittedName>
</protein>
<dbReference type="Pfam" id="PF13398">
    <property type="entry name" value="Peptidase_M50B"/>
    <property type="match status" value="1"/>
</dbReference>